<sequence length="144" mass="15820">MSSKPWQTGRWDVIAGHTVRPSRWPEDLTAFYSAYVGGADDMVKYMRAAGCCAPGSVRGSGGHPHVYAADLHERMAEPGQWCLVWAEAPVEMWDGCRNTGHPDHLLAVIHPSGMSTPAAMREAAILIARLRVARAEWELAKLLI</sequence>
<reference evidence="1 2" key="1">
    <citation type="submission" date="2023-07" db="EMBL/GenBank/DDBJ databases">
        <title>Sequencing the genomes of 1000 actinobacteria strains.</title>
        <authorList>
            <person name="Klenk H.-P."/>
        </authorList>
    </citation>
    <scope>NUCLEOTIDE SEQUENCE [LARGE SCALE GENOMIC DNA]</scope>
    <source>
        <strain evidence="1 2">DSM 46740</strain>
    </source>
</reference>
<comment type="caution">
    <text evidence="1">The sequence shown here is derived from an EMBL/GenBank/DDBJ whole genome shotgun (WGS) entry which is preliminary data.</text>
</comment>
<gene>
    <name evidence="1" type="ORF">J2853_009637</name>
</gene>
<protein>
    <submittedName>
        <fullName evidence="1">Uncharacterized protein</fullName>
    </submittedName>
</protein>
<dbReference type="Proteomes" id="UP001225356">
    <property type="component" value="Unassembled WGS sequence"/>
</dbReference>
<evidence type="ECO:0000313" key="2">
    <source>
        <dbReference type="Proteomes" id="UP001225356"/>
    </source>
</evidence>
<dbReference type="RefSeq" id="WP_307569314.1">
    <property type="nucleotide sequence ID" value="NZ_JAUSQU010000003.1"/>
</dbReference>
<keyword evidence="2" id="KW-1185">Reference proteome</keyword>
<organism evidence="1 2">
    <name type="scientific">Streptosporangium lutulentum</name>
    <dbReference type="NCBI Taxonomy" id="1461250"/>
    <lineage>
        <taxon>Bacteria</taxon>
        <taxon>Bacillati</taxon>
        <taxon>Actinomycetota</taxon>
        <taxon>Actinomycetes</taxon>
        <taxon>Streptosporangiales</taxon>
        <taxon>Streptosporangiaceae</taxon>
        <taxon>Streptosporangium</taxon>
    </lineage>
</organism>
<dbReference type="EMBL" id="JAUSQU010000003">
    <property type="protein sequence ID" value="MDP9850341.1"/>
    <property type="molecule type" value="Genomic_DNA"/>
</dbReference>
<proteinExistence type="predicted"/>
<name>A0ABT9QVA1_9ACTN</name>
<accession>A0ABT9QVA1</accession>
<evidence type="ECO:0000313" key="1">
    <source>
        <dbReference type="EMBL" id="MDP9850341.1"/>
    </source>
</evidence>